<dbReference type="PANTHER" id="PTHR43595">
    <property type="entry name" value="37S RIBOSOMAL PROTEIN S26, MITOCHONDRIAL"/>
    <property type="match status" value="1"/>
</dbReference>
<dbReference type="Gene3D" id="3.55.40.20">
    <property type="entry name" value="Iron/manganese superoxide dismutase, C-terminal domain"/>
    <property type="match status" value="1"/>
</dbReference>
<comment type="similarity">
    <text evidence="2 7">Belongs to the iron/manganese superoxide dismutase family.</text>
</comment>
<dbReference type="RefSeq" id="WP_155703708.1">
    <property type="nucleotide sequence ID" value="NZ_CP034235.1"/>
</dbReference>
<dbReference type="PROSITE" id="PS00088">
    <property type="entry name" value="SOD_MN"/>
    <property type="match status" value="1"/>
</dbReference>
<gene>
    <name evidence="10" type="ORF">EHS13_28815</name>
</gene>
<dbReference type="AlphaFoldDB" id="A0A6B8RRK9"/>
<evidence type="ECO:0000259" key="8">
    <source>
        <dbReference type="Pfam" id="PF00081"/>
    </source>
</evidence>
<reference evidence="11" key="1">
    <citation type="submission" date="2018-11" db="EMBL/GenBank/DDBJ databases">
        <title>Complete genome sequence of Paenibacillus sp. ML311-T8.</title>
        <authorList>
            <person name="Nam Y.-D."/>
            <person name="Kang J."/>
            <person name="Chung W.-H."/>
            <person name="Park Y.S."/>
        </authorList>
    </citation>
    <scope>NUCLEOTIDE SEQUENCE [LARGE SCALE GENOMIC DNA]</scope>
    <source>
        <strain evidence="11">ML311-T8</strain>
    </source>
</reference>
<evidence type="ECO:0000256" key="3">
    <source>
        <dbReference type="ARBA" id="ARBA00012682"/>
    </source>
</evidence>
<feature type="domain" description="Manganese/iron superoxide dismutase C-terminal" evidence="9">
    <location>
        <begin position="97"/>
        <end position="197"/>
    </location>
</feature>
<feature type="binding site" evidence="6">
    <location>
        <position position="82"/>
    </location>
    <ligand>
        <name>Mn(2+)</name>
        <dbReference type="ChEBI" id="CHEBI:29035"/>
    </ligand>
</feature>
<name>A0A6B8RRK9_9BACL</name>
<evidence type="ECO:0000259" key="9">
    <source>
        <dbReference type="Pfam" id="PF02777"/>
    </source>
</evidence>
<evidence type="ECO:0000256" key="4">
    <source>
        <dbReference type="ARBA" id="ARBA00022723"/>
    </source>
</evidence>
<protein>
    <recommendedName>
        <fullName evidence="3 7">Superoxide dismutase</fullName>
        <ecNumber evidence="3 7">1.15.1.1</ecNumber>
    </recommendedName>
</protein>
<dbReference type="GO" id="GO:0005737">
    <property type="term" value="C:cytoplasm"/>
    <property type="evidence" value="ECO:0007669"/>
    <property type="project" value="TreeGrafter"/>
</dbReference>
<dbReference type="SUPFAM" id="SSF54719">
    <property type="entry name" value="Fe,Mn superoxide dismutase (SOD), C-terminal domain"/>
    <property type="match status" value="1"/>
</dbReference>
<dbReference type="GO" id="GO:0046872">
    <property type="term" value="F:metal ion binding"/>
    <property type="evidence" value="ECO:0007669"/>
    <property type="project" value="UniProtKB-KW"/>
</dbReference>
<evidence type="ECO:0000256" key="7">
    <source>
        <dbReference type="RuleBase" id="RU000414"/>
    </source>
</evidence>
<proteinExistence type="inferred from homology"/>
<dbReference type="PRINTS" id="PR01703">
    <property type="entry name" value="MNSODISMTASE"/>
</dbReference>
<dbReference type="Proteomes" id="UP000426246">
    <property type="component" value="Chromosome"/>
</dbReference>
<evidence type="ECO:0000313" key="11">
    <source>
        <dbReference type="Proteomes" id="UP000426246"/>
    </source>
</evidence>
<dbReference type="InterPro" id="IPR036324">
    <property type="entry name" value="Mn/Fe_SOD_N_sf"/>
</dbReference>
<dbReference type="Pfam" id="PF02777">
    <property type="entry name" value="Sod_Fe_C"/>
    <property type="match status" value="1"/>
</dbReference>
<dbReference type="InterPro" id="IPR019833">
    <property type="entry name" value="Mn/Fe_SOD_BS"/>
</dbReference>
<dbReference type="PANTHER" id="PTHR43595:SF2">
    <property type="entry name" value="SMALL RIBOSOMAL SUBUNIT PROTEIN MS42"/>
    <property type="match status" value="1"/>
</dbReference>
<accession>A0A6B8RRK9</accession>
<feature type="binding site" evidence="6">
    <location>
        <position position="169"/>
    </location>
    <ligand>
        <name>Mn(2+)</name>
        <dbReference type="ChEBI" id="CHEBI:29035"/>
    </ligand>
</feature>
<comment type="function">
    <text evidence="7">Destroys radicals which are normally produced within the cells and which are toxic to biological systems.</text>
</comment>
<dbReference type="GO" id="GO:0004784">
    <property type="term" value="F:superoxide dismutase activity"/>
    <property type="evidence" value="ECO:0007669"/>
    <property type="project" value="UniProtKB-EC"/>
</dbReference>
<evidence type="ECO:0000256" key="2">
    <source>
        <dbReference type="ARBA" id="ARBA00008714"/>
    </source>
</evidence>
<dbReference type="OrthoDB" id="9803125at2"/>
<dbReference type="EC" id="1.15.1.1" evidence="3 7"/>
<keyword evidence="11" id="KW-1185">Reference proteome</keyword>
<evidence type="ECO:0000313" key="10">
    <source>
        <dbReference type="EMBL" id="QGQ98599.1"/>
    </source>
</evidence>
<organism evidence="10 11">
    <name type="scientific">Paenibacillus psychroresistens</name>
    <dbReference type="NCBI Taxonomy" id="1778678"/>
    <lineage>
        <taxon>Bacteria</taxon>
        <taxon>Bacillati</taxon>
        <taxon>Bacillota</taxon>
        <taxon>Bacilli</taxon>
        <taxon>Bacillales</taxon>
        <taxon>Paenibacillaceae</taxon>
        <taxon>Paenibacillus</taxon>
    </lineage>
</organism>
<comment type="catalytic activity">
    <reaction evidence="7">
        <text>2 superoxide + 2 H(+) = H2O2 + O2</text>
        <dbReference type="Rhea" id="RHEA:20696"/>
        <dbReference type="ChEBI" id="CHEBI:15378"/>
        <dbReference type="ChEBI" id="CHEBI:15379"/>
        <dbReference type="ChEBI" id="CHEBI:16240"/>
        <dbReference type="ChEBI" id="CHEBI:18421"/>
        <dbReference type="EC" id="1.15.1.1"/>
    </reaction>
</comment>
<dbReference type="KEGG" id="ppsc:EHS13_28815"/>
<dbReference type="InterPro" id="IPR019831">
    <property type="entry name" value="Mn/Fe_SOD_N"/>
</dbReference>
<evidence type="ECO:0000256" key="6">
    <source>
        <dbReference type="PIRSR" id="PIRSR000349-1"/>
    </source>
</evidence>
<keyword evidence="5 7" id="KW-0560">Oxidoreductase</keyword>
<evidence type="ECO:0000256" key="1">
    <source>
        <dbReference type="ARBA" id="ARBA00001936"/>
    </source>
</evidence>
<dbReference type="InterPro" id="IPR001189">
    <property type="entry name" value="Mn/Fe_SOD"/>
</dbReference>
<dbReference type="FunFam" id="3.55.40.20:FF:000001">
    <property type="entry name" value="Superoxide dismutase"/>
    <property type="match status" value="1"/>
</dbReference>
<dbReference type="PIRSF" id="PIRSF000349">
    <property type="entry name" value="SODismutase"/>
    <property type="match status" value="1"/>
</dbReference>
<dbReference type="Pfam" id="PF00081">
    <property type="entry name" value="Sod_Fe_N"/>
    <property type="match status" value="1"/>
</dbReference>
<keyword evidence="4 6" id="KW-0479">Metal-binding</keyword>
<sequence>MAHQLPALSYPNNALEPHIDEQTMMIHHDRHHNAYVTNLNAALEGHAELQAKSIEELLTDLNSVPENIRPAVRNNGGGHANHTLFWEIIGPNAGGAPTGELADAIASELGGLDKFKEDFAKAGITRFGSGWAWLSVTPAGKLVVSSTPNQDSPISEGNTPILGMDVWEHAYYLKYQNKRPDYIAAFWNVVNWDAVAAKYSAAK</sequence>
<dbReference type="InterPro" id="IPR019832">
    <property type="entry name" value="Mn/Fe_SOD_C"/>
</dbReference>
<dbReference type="FunFam" id="1.10.287.990:FF:000001">
    <property type="entry name" value="Superoxide dismutase"/>
    <property type="match status" value="1"/>
</dbReference>
<feature type="domain" description="Manganese/iron superoxide dismutase N-terminal" evidence="8">
    <location>
        <begin position="3"/>
        <end position="88"/>
    </location>
</feature>
<dbReference type="SUPFAM" id="SSF46609">
    <property type="entry name" value="Fe,Mn superoxide dismutase (SOD), N-terminal domain"/>
    <property type="match status" value="1"/>
</dbReference>
<dbReference type="Gene3D" id="1.10.287.990">
    <property type="entry name" value="Fe,Mn superoxide dismutase (SOD) domain"/>
    <property type="match status" value="1"/>
</dbReference>
<evidence type="ECO:0000256" key="5">
    <source>
        <dbReference type="ARBA" id="ARBA00023002"/>
    </source>
</evidence>
<dbReference type="EMBL" id="CP034235">
    <property type="protein sequence ID" value="QGQ98599.1"/>
    <property type="molecule type" value="Genomic_DNA"/>
</dbReference>
<dbReference type="InterPro" id="IPR036314">
    <property type="entry name" value="SOD_C_sf"/>
</dbReference>
<feature type="binding site" evidence="6">
    <location>
        <position position="165"/>
    </location>
    <ligand>
        <name>Mn(2+)</name>
        <dbReference type="ChEBI" id="CHEBI:29035"/>
    </ligand>
</feature>
<comment type="cofactor">
    <cofactor evidence="1">
        <name>Mn(2+)</name>
        <dbReference type="ChEBI" id="CHEBI:29035"/>
    </cofactor>
</comment>
<feature type="binding site" evidence="6">
    <location>
        <position position="27"/>
    </location>
    <ligand>
        <name>Mn(2+)</name>
        <dbReference type="ChEBI" id="CHEBI:29035"/>
    </ligand>
</feature>